<name>A0A1G8Z9W5_9EURY</name>
<keyword evidence="2" id="KW-1185">Reference proteome</keyword>
<dbReference type="EMBL" id="FNFT01000004">
    <property type="protein sequence ID" value="SDK10970.1"/>
    <property type="molecule type" value="Genomic_DNA"/>
</dbReference>
<dbReference type="STRING" id="2200.GCA_001571405_01543"/>
<sequence length="48" mass="5561">MRGNHPFIDPRTPFFITENSLPGFEEIFNNLNVHRPLCAKAEITFESI</sequence>
<dbReference type="Proteomes" id="UP000326500">
    <property type="component" value="Unassembled WGS sequence"/>
</dbReference>
<dbReference type="AlphaFoldDB" id="A0A1G8Z9W5"/>
<reference evidence="1 2" key="1">
    <citation type="submission" date="2016-10" db="EMBL/GenBank/DDBJ databases">
        <authorList>
            <person name="Varghese N."/>
            <person name="Submissions S."/>
        </authorList>
    </citation>
    <scope>NUCLEOTIDE SEQUENCE [LARGE SCALE GENOMIC DNA]</scope>
    <source>
        <strain evidence="1 2">DSM 2373</strain>
    </source>
</reference>
<evidence type="ECO:0000313" key="1">
    <source>
        <dbReference type="EMBL" id="SDK10970.1"/>
    </source>
</evidence>
<accession>A0A1G8Z9W5</accession>
<proteinExistence type="predicted"/>
<protein>
    <submittedName>
        <fullName evidence="1">Uncharacterized protein</fullName>
    </submittedName>
</protein>
<organism evidence="1 2">
    <name type="scientific">Methanoculleus thermophilus</name>
    <dbReference type="NCBI Taxonomy" id="2200"/>
    <lineage>
        <taxon>Archaea</taxon>
        <taxon>Methanobacteriati</taxon>
        <taxon>Methanobacteriota</taxon>
        <taxon>Stenosarchaea group</taxon>
        <taxon>Methanomicrobia</taxon>
        <taxon>Methanomicrobiales</taxon>
        <taxon>Methanomicrobiaceae</taxon>
        <taxon>Methanoculleus</taxon>
    </lineage>
</organism>
<gene>
    <name evidence="1" type="ORF">SAMN04488571_10410</name>
</gene>
<evidence type="ECO:0000313" key="2">
    <source>
        <dbReference type="Proteomes" id="UP000326500"/>
    </source>
</evidence>